<sequence length="447" mass="47314">MITAPPAGSVEPTLGNLSPKAAAALLRDHLHPTDVREFIRSSPAHLIALCAVLIIACLTSGAVTAAMVSDRQQALNGLLDQTEPFANSAQRLYSSLSIADAAAATAFISGGVEPQAVRDRYTQAIGEASAELAGGAAGTEDADAPARRLLSGVATQLPVYTGLVETARTNNRIGNPVGAAYLAEASNLMQTRMLPMAEALSKQQSAAVVKIQQQYVHAPWWAMSLVTLALILLILGQLYLARRWRRRINPGLVVATLAMAVLFAWIVASGWLSASATDRALDRGTKPLDQLTAGRIVAQQARSDETLKLVRRDTTGVYDTAFDADIQRLGSILTELGTSNGNVVDADSARDLWDQSHKRMNATLAAGDYDGASKVAIGPGAMDSMVQYSRLDDAMEVGIAQTRSSVRADVSHASKVLDVLSPGSLLLVAAAAVLVGVGLWPRLREYR</sequence>
<name>A0A5A7S9F7_9NOCA</name>
<protein>
    <recommendedName>
        <fullName evidence="4">Secreted protein</fullName>
    </recommendedName>
</protein>
<gene>
    <name evidence="2" type="ORF">FOY51_13995</name>
</gene>
<keyword evidence="1" id="KW-0472">Membrane</keyword>
<proteinExistence type="predicted"/>
<accession>A0A5A7S9F7</accession>
<feature type="transmembrane region" description="Helical" evidence="1">
    <location>
        <begin position="419"/>
        <end position="440"/>
    </location>
</feature>
<dbReference type="OrthoDB" id="3218196at2"/>
<evidence type="ECO:0000313" key="2">
    <source>
        <dbReference type="EMBL" id="KAA0022114.1"/>
    </source>
</evidence>
<dbReference type="Proteomes" id="UP000322244">
    <property type="component" value="Unassembled WGS sequence"/>
</dbReference>
<comment type="caution">
    <text evidence="2">The sequence shown here is derived from an EMBL/GenBank/DDBJ whole genome shotgun (WGS) entry which is preliminary data.</text>
</comment>
<feature type="transmembrane region" description="Helical" evidence="1">
    <location>
        <begin position="220"/>
        <end position="240"/>
    </location>
</feature>
<dbReference type="EMBL" id="VLNY01000006">
    <property type="protein sequence ID" value="KAA0022114.1"/>
    <property type="molecule type" value="Genomic_DNA"/>
</dbReference>
<organism evidence="2 3">
    <name type="scientific">Antrihabitans cavernicola</name>
    <dbReference type="NCBI Taxonomy" id="2495913"/>
    <lineage>
        <taxon>Bacteria</taxon>
        <taxon>Bacillati</taxon>
        <taxon>Actinomycetota</taxon>
        <taxon>Actinomycetes</taxon>
        <taxon>Mycobacteriales</taxon>
        <taxon>Nocardiaceae</taxon>
        <taxon>Antrihabitans</taxon>
    </lineage>
</organism>
<evidence type="ECO:0000256" key="1">
    <source>
        <dbReference type="SAM" id="Phobius"/>
    </source>
</evidence>
<keyword evidence="1" id="KW-0812">Transmembrane</keyword>
<feature type="transmembrane region" description="Helical" evidence="1">
    <location>
        <begin position="46"/>
        <end position="68"/>
    </location>
</feature>
<evidence type="ECO:0008006" key="4">
    <source>
        <dbReference type="Google" id="ProtNLM"/>
    </source>
</evidence>
<evidence type="ECO:0000313" key="3">
    <source>
        <dbReference type="Proteomes" id="UP000322244"/>
    </source>
</evidence>
<keyword evidence="3" id="KW-1185">Reference proteome</keyword>
<dbReference type="AlphaFoldDB" id="A0A5A7S9F7"/>
<reference evidence="2 3" key="1">
    <citation type="submission" date="2019-07" db="EMBL/GenBank/DDBJ databases">
        <title>Rhodococcus cavernicolus sp. nov., isolated from a cave.</title>
        <authorList>
            <person name="Lee S.D."/>
        </authorList>
    </citation>
    <scope>NUCLEOTIDE SEQUENCE [LARGE SCALE GENOMIC DNA]</scope>
    <source>
        <strain evidence="2 3">C1-24</strain>
    </source>
</reference>
<dbReference type="RefSeq" id="WP_149430875.1">
    <property type="nucleotide sequence ID" value="NZ_VLNY01000006.1"/>
</dbReference>
<feature type="transmembrane region" description="Helical" evidence="1">
    <location>
        <begin position="252"/>
        <end position="272"/>
    </location>
</feature>
<keyword evidence="1" id="KW-1133">Transmembrane helix</keyword>